<feature type="compositionally biased region" description="Basic and acidic residues" evidence="1">
    <location>
        <begin position="42"/>
        <end position="52"/>
    </location>
</feature>
<evidence type="ECO:0000313" key="3">
    <source>
        <dbReference type="Proteomes" id="UP000070544"/>
    </source>
</evidence>
<dbReference type="AlphaFoldDB" id="A0A138ZYR1"/>
<organism evidence="2 3">
    <name type="scientific">Gonapodya prolifera (strain JEL478)</name>
    <name type="common">Monoblepharis prolifera</name>
    <dbReference type="NCBI Taxonomy" id="1344416"/>
    <lineage>
        <taxon>Eukaryota</taxon>
        <taxon>Fungi</taxon>
        <taxon>Fungi incertae sedis</taxon>
        <taxon>Chytridiomycota</taxon>
        <taxon>Chytridiomycota incertae sedis</taxon>
        <taxon>Monoblepharidomycetes</taxon>
        <taxon>Monoblepharidales</taxon>
        <taxon>Gonapodyaceae</taxon>
        <taxon>Gonapodya</taxon>
    </lineage>
</organism>
<feature type="region of interest" description="Disordered" evidence="1">
    <location>
        <begin position="93"/>
        <end position="180"/>
    </location>
</feature>
<dbReference type="Proteomes" id="UP000070544">
    <property type="component" value="Unassembled WGS sequence"/>
</dbReference>
<evidence type="ECO:0000256" key="1">
    <source>
        <dbReference type="SAM" id="MobiDB-lite"/>
    </source>
</evidence>
<dbReference type="EMBL" id="KQ965855">
    <property type="protein sequence ID" value="KXS09647.1"/>
    <property type="molecule type" value="Genomic_DNA"/>
</dbReference>
<protein>
    <submittedName>
        <fullName evidence="2">Uncharacterized protein</fullName>
    </submittedName>
</protein>
<proteinExistence type="predicted"/>
<feature type="region of interest" description="Disordered" evidence="1">
    <location>
        <begin position="40"/>
        <end position="74"/>
    </location>
</feature>
<gene>
    <name evidence="2" type="ORF">M427DRAFT_63726</name>
</gene>
<accession>A0A138ZYR1</accession>
<name>A0A138ZYR1_GONPJ</name>
<reference evidence="2 3" key="1">
    <citation type="journal article" date="2015" name="Genome Biol. Evol.">
        <title>Phylogenomic analyses indicate that early fungi evolved digesting cell walls of algal ancestors of land plants.</title>
        <authorList>
            <person name="Chang Y."/>
            <person name="Wang S."/>
            <person name="Sekimoto S."/>
            <person name="Aerts A.L."/>
            <person name="Choi C."/>
            <person name="Clum A."/>
            <person name="LaButti K.M."/>
            <person name="Lindquist E.A."/>
            <person name="Yee Ngan C."/>
            <person name="Ohm R.A."/>
            <person name="Salamov A.A."/>
            <person name="Grigoriev I.V."/>
            <person name="Spatafora J.W."/>
            <person name="Berbee M.L."/>
        </authorList>
    </citation>
    <scope>NUCLEOTIDE SEQUENCE [LARGE SCALE GENOMIC DNA]</scope>
    <source>
        <strain evidence="2 3">JEL478</strain>
    </source>
</reference>
<feature type="compositionally biased region" description="Acidic residues" evidence="1">
    <location>
        <begin position="53"/>
        <end position="66"/>
    </location>
</feature>
<feature type="compositionally biased region" description="Basic residues" evidence="1">
    <location>
        <begin position="133"/>
        <end position="142"/>
    </location>
</feature>
<evidence type="ECO:0000313" key="2">
    <source>
        <dbReference type="EMBL" id="KXS09647.1"/>
    </source>
</evidence>
<keyword evidence="3" id="KW-1185">Reference proteome</keyword>
<sequence length="180" mass="19896">MVGKIKEVFSKDAAAGFKMLCPNVTIRGYMSKSFCTYIPEKTSSEKRLSSEKVEDEEEDGEEEEAGDNYHDGVPKIPKDVARYIFTEAKEVGAYNSGDDIDNSGAEDAITVHAKKNIQHADSESSDEDEKSRHQAHHPRRGPGRPATAANVPRSKSLGARNKRKKGTDDEGSGRKLRTRK</sequence>